<reference evidence="2" key="1">
    <citation type="submission" date="2021-01" db="EMBL/GenBank/DDBJ databases">
        <title>Whole genome shotgun sequence of Virgisporangium aurantiacum NBRC 16421.</title>
        <authorList>
            <person name="Komaki H."/>
            <person name="Tamura T."/>
        </authorList>
    </citation>
    <scope>NUCLEOTIDE SEQUENCE</scope>
    <source>
        <strain evidence="2">NBRC 16421</strain>
    </source>
</reference>
<keyword evidence="3" id="KW-1185">Reference proteome</keyword>
<dbReference type="Proteomes" id="UP000612585">
    <property type="component" value="Unassembled WGS sequence"/>
</dbReference>
<feature type="compositionally biased region" description="Acidic residues" evidence="1">
    <location>
        <begin position="25"/>
        <end position="41"/>
    </location>
</feature>
<comment type="caution">
    <text evidence="2">The sequence shown here is derived from an EMBL/GenBank/DDBJ whole genome shotgun (WGS) entry which is preliminary data.</text>
</comment>
<evidence type="ECO:0000256" key="1">
    <source>
        <dbReference type="SAM" id="MobiDB-lite"/>
    </source>
</evidence>
<accession>A0A8J3ZDY5</accession>
<proteinExistence type="predicted"/>
<organism evidence="2 3">
    <name type="scientific">Virgisporangium aurantiacum</name>
    <dbReference type="NCBI Taxonomy" id="175570"/>
    <lineage>
        <taxon>Bacteria</taxon>
        <taxon>Bacillati</taxon>
        <taxon>Actinomycetota</taxon>
        <taxon>Actinomycetes</taxon>
        <taxon>Micromonosporales</taxon>
        <taxon>Micromonosporaceae</taxon>
        <taxon>Virgisporangium</taxon>
    </lineage>
</organism>
<gene>
    <name evidence="2" type="ORF">Vau01_073720</name>
</gene>
<evidence type="ECO:0000313" key="3">
    <source>
        <dbReference type="Proteomes" id="UP000612585"/>
    </source>
</evidence>
<dbReference type="EMBL" id="BOPG01000049">
    <property type="protein sequence ID" value="GIJ59856.1"/>
    <property type="molecule type" value="Genomic_DNA"/>
</dbReference>
<feature type="region of interest" description="Disordered" evidence="1">
    <location>
        <begin position="20"/>
        <end position="48"/>
    </location>
</feature>
<sequence>MPAGTPVLLAFGQPPCACDFGPADADADADAEALADADPEADGPPSIA</sequence>
<name>A0A8J3ZDY5_9ACTN</name>
<protein>
    <submittedName>
        <fullName evidence="2">Uncharacterized protein</fullName>
    </submittedName>
</protein>
<evidence type="ECO:0000313" key="2">
    <source>
        <dbReference type="EMBL" id="GIJ59856.1"/>
    </source>
</evidence>
<dbReference type="AlphaFoldDB" id="A0A8J3ZDY5"/>